<gene>
    <name evidence="1" type="ORF">M0R45_014148</name>
</gene>
<proteinExistence type="predicted"/>
<organism evidence="1 2">
    <name type="scientific">Rubus argutus</name>
    <name type="common">Southern blackberry</name>
    <dbReference type="NCBI Taxonomy" id="59490"/>
    <lineage>
        <taxon>Eukaryota</taxon>
        <taxon>Viridiplantae</taxon>
        <taxon>Streptophyta</taxon>
        <taxon>Embryophyta</taxon>
        <taxon>Tracheophyta</taxon>
        <taxon>Spermatophyta</taxon>
        <taxon>Magnoliopsida</taxon>
        <taxon>eudicotyledons</taxon>
        <taxon>Gunneridae</taxon>
        <taxon>Pentapetalae</taxon>
        <taxon>rosids</taxon>
        <taxon>fabids</taxon>
        <taxon>Rosales</taxon>
        <taxon>Rosaceae</taxon>
        <taxon>Rosoideae</taxon>
        <taxon>Rosoideae incertae sedis</taxon>
        <taxon>Rubus</taxon>
    </lineage>
</organism>
<evidence type="ECO:0000313" key="2">
    <source>
        <dbReference type="Proteomes" id="UP001457282"/>
    </source>
</evidence>
<reference evidence="1 2" key="1">
    <citation type="journal article" date="2023" name="G3 (Bethesda)">
        <title>A chromosome-length genome assembly and annotation of blackberry (Rubus argutus, cv. 'Hillquist').</title>
        <authorList>
            <person name="Bruna T."/>
            <person name="Aryal R."/>
            <person name="Dudchenko O."/>
            <person name="Sargent D.J."/>
            <person name="Mead D."/>
            <person name="Buti M."/>
            <person name="Cavallini A."/>
            <person name="Hytonen T."/>
            <person name="Andres J."/>
            <person name="Pham M."/>
            <person name="Weisz D."/>
            <person name="Mascagni F."/>
            <person name="Usai G."/>
            <person name="Natali L."/>
            <person name="Bassil N."/>
            <person name="Fernandez G.E."/>
            <person name="Lomsadze A."/>
            <person name="Armour M."/>
            <person name="Olukolu B."/>
            <person name="Poorten T."/>
            <person name="Britton C."/>
            <person name="Davik J."/>
            <person name="Ashrafi H."/>
            <person name="Aiden E.L."/>
            <person name="Borodovsky M."/>
            <person name="Worthington M."/>
        </authorList>
    </citation>
    <scope>NUCLEOTIDE SEQUENCE [LARGE SCALE GENOMIC DNA]</scope>
    <source>
        <strain evidence="1">PI 553951</strain>
    </source>
</reference>
<protein>
    <submittedName>
        <fullName evidence="1">Uncharacterized protein</fullName>
    </submittedName>
</protein>
<dbReference type="AlphaFoldDB" id="A0AAW1XKJ1"/>
<dbReference type="EMBL" id="JBEDUW010000003">
    <property type="protein sequence ID" value="KAK9937351.1"/>
    <property type="molecule type" value="Genomic_DNA"/>
</dbReference>
<sequence length="78" mass="8583">MGPTILVLNGIRAKKNEQVGGKWVMAGGGGGRSAVGIMKNKGTRNEVEVERRMGDVDRKVWVIFQAKFSLFVLMYSIV</sequence>
<accession>A0AAW1XKJ1</accession>
<evidence type="ECO:0000313" key="1">
    <source>
        <dbReference type="EMBL" id="KAK9937351.1"/>
    </source>
</evidence>
<dbReference type="Proteomes" id="UP001457282">
    <property type="component" value="Unassembled WGS sequence"/>
</dbReference>
<name>A0AAW1XKJ1_RUBAR</name>
<comment type="caution">
    <text evidence="1">The sequence shown here is derived from an EMBL/GenBank/DDBJ whole genome shotgun (WGS) entry which is preliminary data.</text>
</comment>
<keyword evidence="2" id="KW-1185">Reference proteome</keyword>